<dbReference type="AlphaFoldDB" id="A0A9W7CNB9"/>
<evidence type="ECO:0000313" key="2">
    <source>
        <dbReference type="Proteomes" id="UP001165083"/>
    </source>
</evidence>
<dbReference type="EMBL" id="BSXW01001186">
    <property type="protein sequence ID" value="GMF34458.1"/>
    <property type="molecule type" value="Genomic_DNA"/>
</dbReference>
<gene>
    <name evidence="1" type="ORF">Plil01_001467500</name>
</gene>
<evidence type="ECO:0000313" key="1">
    <source>
        <dbReference type="EMBL" id="GMF34458.1"/>
    </source>
</evidence>
<keyword evidence="2" id="KW-1185">Reference proteome</keyword>
<comment type="caution">
    <text evidence="1">The sequence shown here is derived from an EMBL/GenBank/DDBJ whole genome shotgun (WGS) entry which is preliminary data.</text>
</comment>
<protein>
    <submittedName>
        <fullName evidence="1">Unnamed protein product</fullName>
    </submittedName>
</protein>
<organism evidence="1 2">
    <name type="scientific">Phytophthora lilii</name>
    <dbReference type="NCBI Taxonomy" id="2077276"/>
    <lineage>
        <taxon>Eukaryota</taxon>
        <taxon>Sar</taxon>
        <taxon>Stramenopiles</taxon>
        <taxon>Oomycota</taxon>
        <taxon>Peronosporomycetes</taxon>
        <taxon>Peronosporales</taxon>
        <taxon>Peronosporaceae</taxon>
        <taxon>Phytophthora</taxon>
    </lineage>
</organism>
<dbReference type="Proteomes" id="UP001165083">
    <property type="component" value="Unassembled WGS sequence"/>
</dbReference>
<reference evidence="1" key="1">
    <citation type="submission" date="2023-04" db="EMBL/GenBank/DDBJ databases">
        <title>Phytophthora lilii NBRC 32176.</title>
        <authorList>
            <person name="Ichikawa N."/>
            <person name="Sato H."/>
            <person name="Tonouchi N."/>
        </authorList>
    </citation>
    <scope>NUCLEOTIDE SEQUENCE</scope>
    <source>
        <strain evidence="1">NBRC 32176</strain>
    </source>
</reference>
<accession>A0A9W7CNB9</accession>
<sequence length="126" mass="14789">MRDLIADHIDCQLPTVLKKLFGPIEEYISSFDQSSRRQLRLQVEKCLDELNATMYSLKLEPAEDITHADAMIMALDQHHHVNVWNDQFRQILETFFIGENAQWHFSLEEKVGEVYWKLAEGRGARE</sequence>
<proteinExistence type="predicted"/>
<dbReference type="OrthoDB" id="73919at2759"/>
<name>A0A9W7CNB9_9STRA</name>